<evidence type="ECO:0000313" key="2">
    <source>
        <dbReference type="Proteomes" id="UP000733379"/>
    </source>
</evidence>
<evidence type="ECO:0008006" key="3">
    <source>
        <dbReference type="Google" id="ProtNLM"/>
    </source>
</evidence>
<proteinExistence type="predicted"/>
<accession>A0ABS6B7K6</accession>
<protein>
    <recommendedName>
        <fullName evidence="3">Histidinol dehydrogenase</fullName>
    </recommendedName>
</protein>
<dbReference type="EMBL" id="JAHKNI010000014">
    <property type="protein sequence ID" value="MBU3066277.1"/>
    <property type="molecule type" value="Genomic_DNA"/>
</dbReference>
<name>A0ABS6B7K6_9NOCA</name>
<sequence length="103" mass="11134">MASKFGEQFAKDAGDTAWHAVERLRKLVADKVRHDPEALEAQATVAHRITEAARADSRFANEVDALVSAARKDSSADIFIAQAFDDARQVNIHGDNTGTISIG</sequence>
<reference evidence="1 2" key="1">
    <citation type="submission" date="2021-06" db="EMBL/GenBank/DDBJ databases">
        <title>Actinomycetes sequencing.</title>
        <authorList>
            <person name="Shan Q."/>
        </authorList>
    </citation>
    <scope>NUCLEOTIDE SEQUENCE [LARGE SCALE GENOMIC DNA]</scope>
    <source>
        <strain evidence="1 2">NEAU-G5</strain>
    </source>
</reference>
<dbReference type="Proteomes" id="UP000733379">
    <property type="component" value="Unassembled WGS sequence"/>
</dbReference>
<organism evidence="1 2">
    <name type="scientific">Nocardia albiluteola</name>
    <dbReference type="NCBI Taxonomy" id="2842303"/>
    <lineage>
        <taxon>Bacteria</taxon>
        <taxon>Bacillati</taxon>
        <taxon>Actinomycetota</taxon>
        <taxon>Actinomycetes</taxon>
        <taxon>Mycobacteriales</taxon>
        <taxon>Nocardiaceae</taxon>
        <taxon>Nocardia</taxon>
    </lineage>
</organism>
<keyword evidence="2" id="KW-1185">Reference proteome</keyword>
<comment type="caution">
    <text evidence="1">The sequence shown here is derived from an EMBL/GenBank/DDBJ whole genome shotgun (WGS) entry which is preliminary data.</text>
</comment>
<gene>
    <name evidence="1" type="ORF">KO481_32760</name>
</gene>
<dbReference type="RefSeq" id="WP_215922368.1">
    <property type="nucleotide sequence ID" value="NZ_JAHKNI010000014.1"/>
</dbReference>
<evidence type="ECO:0000313" key="1">
    <source>
        <dbReference type="EMBL" id="MBU3066277.1"/>
    </source>
</evidence>